<dbReference type="Gene3D" id="2.30.40.10">
    <property type="entry name" value="Urease, subunit C, domain 1"/>
    <property type="match status" value="1"/>
</dbReference>
<dbReference type="Proteomes" id="UP001066327">
    <property type="component" value="Unassembled WGS sequence"/>
</dbReference>
<dbReference type="RefSeq" id="WP_269591492.1">
    <property type="nucleotide sequence ID" value="NZ_CP130956.1"/>
</dbReference>
<evidence type="ECO:0000313" key="4">
    <source>
        <dbReference type="EMBL" id="WLF52075.1"/>
    </source>
</evidence>
<accession>A0AAX3YT80</accession>
<dbReference type="InterPro" id="IPR050287">
    <property type="entry name" value="MTA/SAH_deaminase"/>
</dbReference>
<keyword evidence="5" id="KW-1185">Reference proteome</keyword>
<evidence type="ECO:0000313" key="6">
    <source>
        <dbReference type="Proteomes" id="UP001231166"/>
    </source>
</evidence>
<dbReference type="EMBL" id="CP130956">
    <property type="protein sequence ID" value="WLF52075.1"/>
    <property type="molecule type" value="Genomic_DNA"/>
</dbReference>
<dbReference type="SUPFAM" id="SSF51338">
    <property type="entry name" value="Composite domain of metallo-dependent hydrolases"/>
    <property type="match status" value="1"/>
</dbReference>
<evidence type="ECO:0000259" key="2">
    <source>
        <dbReference type="Pfam" id="PF01979"/>
    </source>
</evidence>
<evidence type="ECO:0000313" key="3">
    <source>
        <dbReference type="EMBL" id="MCZ4585969.1"/>
    </source>
</evidence>
<keyword evidence="1" id="KW-0378">Hydrolase</keyword>
<dbReference type="PANTHER" id="PTHR43794:SF11">
    <property type="entry name" value="AMIDOHYDROLASE-RELATED DOMAIN-CONTAINING PROTEIN"/>
    <property type="match status" value="1"/>
</dbReference>
<reference evidence="4" key="2">
    <citation type="submission" date="2023-07" db="EMBL/GenBank/DDBJ databases">
        <title>Genomic analysis of Rhodococcus opacus VOC-14 with glycol ethers degradation activity.</title>
        <authorList>
            <person name="Narkevich D.A."/>
            <person name="Hlushen A.M."/>
            <person name="Akhremchuk A.E."/>
            <person name="Sikolenko M.A."/>
            <person name="Valentovich L.N."/>
        </authorList>
    </citation>
    <scope>NUCLEOTIDE SEQUENCE</scope>
    <source>
        <strain evidence="4">VOC-14</strain>
        <plasmid evidence="4">pRho-VOC14-L</plasmid>
    </source>
</reference>
<sequence>MPVFARAAAAGARAGLGSDIQANNSPDMFTQMRLAMHTVTAAAHQHDLETRGTGALERPAVDPATVFHHVTLGGAQAIGLGDRVGSLEVGKAADVVVLRLSSLWHLPVIDPMATIVQHASARDVETVLVGGDVVKRNGVLPNAHTQEASKLMGAAWERLDAQVAARGGVRPELPDGLWDQVVGAVNTNMA</sequence>
<evidence type="ECO:0000313" key="5">
    <source>
        <dbReference type="Proteomes" id="UP001066327"/>
    </source>
</evidence>
<evidence type="ECO:0000256" key="1">
    <source>
        <dbReference type="ARBA" id="ARBA00022801"/>
    </source>
</evidence>
<dbReference type="Gene3D" id="3.20.20.140">
    <property type="entry name" value="Metal-dependent hydrolases"/>
    <property type="match status" value="1"/>
</dbReference>
<reference evidence="3" key="1">
    <citation type="submission" date="2022-12" db="EMBL/GenBank/DDBJ databases">
        <authorList>
            <person name="Krivoruchko A.V."/>
            <person name="Elkin A."/>
        </authorList>
    </citation>
    <scope>NUCLEOTIDE SEQUENCE</scope>
    <source>
        <strain evidence="3">IEGM 249</strain>
    </source>
</reference>
<gene>
    <name evidence="3" type="ORF">O4328_20075</name>
    <name evidence="4" type="ORF">Q5707_42320</name>
</gene>
<proteinExistence type="predicted"/>
<keyword evidence="4" id="KW-0614">Plasmid</keyword>
<dbReference type="EMBL" id="JAPWIS010000010">
    <property type="protein sequence ID" value="MCZ4585969.1"/>
    <property type="molecule type" value="Genomic_DNA"/>
</dbReference>
<geneLocation type="plasmid" evidence="4 6">
    <name>pRho-VOC14-L</name>
</geneLocation>
<dbReference type="PANTHER" id="PTHR43794">
    <property type="entry name" value="AMINOHYDROLASE SSNA-RELATED"/>
    <property type="match status" value="1"/>
</dbReference>
<dbReference type="AlphaFoldDB" id="A0AAX3YT80"/>
<name>A0AAX3YT80_RHOOP</name>
<organism evidence="4 6">
    <name type="scientific">Rhodococcus opacus</name>
    <name type="common">Nocardia opaca</name>
    <dbReference type="NCBI Taxonomy" id="37919"/>
    <lineage>
        <taxon>Bacteria</taxon>
        <taxon>Bacillati</taxon>
        <taxon>Actinomycetota</taxon>
        <taxon>Actinomycetes</taxon>
        <taxon>Mycobacteriales</taxon>
        <taxon>Nocardiaceae</taxon>
        <taxon>Rhodococcus</taxon>
    </lineage>
</organism>
<dbReference type="Proteomes" id="UP001231166">
    <property type="component" value="Plasmid pRho-VOC14-L"/>
</dbReference>
<protein>
    <submittedName>
        <fullName evidence="4">Amidohydrolase family protein</fullName>
    </submittedName>
</protein>
<dbReference type="InterPro" id="IPR006680">
    <property type="entry name" value="Amidohydro-rel"/>
</dbReference>
<feature type="domain" description="Amidohydrolase-related" evidence="2">
    <location>
        <begin position="4"/>
        <end position="134"/>
    </location>
</feature>
<dbReference type="Pfam" id="PF01979">
    <property type="entry name" value="Amidohydro_1"/>
    <property type="match status" value="1"/>
</dbReference>
<dbReference type="InterPro" id="IPR011059">
    <property type="entry name" value="Metal-dep_hydrolase_composite"/>
</dbReference>
<dbReference type="GO" id="GO:0016810">
    <property type="term" value="F:hydrolase activity, acting on carbon-nitrogen (but not peptide) bonds"/>
    <property type="evidence" value="ECO:0007669"/>
    <property type="project" value="InterPro"/>
</dbReference>